<evidence type="ECO:0000256" key="1">
    <source>
        <dbReference type="SAM" id="MobiDB-lite"/>
    </source>
</evidence>
<feature type="transmembrane region" description="Helical" evidence="2">
    <location>
        <begin position="78"/>
        <end position="98"/>
    </location>
</feature>
<feature type="transmembrane region" description="Helical" evidence="2">
    <location>
        <begin position="210"/>
        <end position="236"/>
    </location>
</feature>
<evidence type="ECO:0000256" key="2">
    <source>
        <dbReference type="SAM" id="Phobius"/>
    </source>
</evidence>
<keyword evidence="2" id="KW-1133">Transmembrane helix</keyword>
<dbReference type="Pfam" id="PF25231">
    <property type="entry name" value="DUF7847"/>
    <property type="match status" value="1"/>
</dbReference>
<feature type="transmembrane region" description="Helical" evidence="2">
    <location>
        <begin position="171"/>
        <end position="198"/>
    </location>
</feature>
<evidence type="ECO:0000259" key="3">
    <source>
        <dbReference type="Pfam" id="PF25231"/>
    </source>
</evidence>
<feature type="compositionally biased region" description="Pro residues" evidence="1">
    <location>
        <begin position="1"/>
        <end position="10"/>
    </location>
</feature>
<feature type="region of interest" description="Disordered" evidence="1">
    <location>
        <begin position="1"/>
        <end position="47"/>
    </location>
</feature>
<dbReference type="PANTHER" id="PTHR33133">
    <property type="entry name" value="OS08G0107100 PROTEIN-RELATED"/>
    <property type="match status" value="1"/>
</dbReference>
<evidence type="ECO:0000313" key="4">
    <source>
        <dbReference type="EMBL" id="VEG44834.1"/>
    </source>
</evidence>
<keyword evidence="2" id="KW-0472">Membrane</keyword>
<keyword evidence="5" id="KW-1185">Reference proteome</keyword>
<dbReference type="Proteomes" id="UP000282551">
    <property type="component" value="Chromosome"/>
</dbReference>
<dbReference type="PANTHER" id="PTHR33133:SF1">
    <property type="entry name" value="EXPRESSED PROTEIN-RELATED"/>
    <property type="match status" value="1"/>
</dbReference>
<name>A0A3S4RIH4_MYCCI</name>
<dbReference type="InterPro" id="IPR057169">
    <property type="entry name" value="DUF7847"/>
</dbReference>
<keyword evidence="2 4" id="KW-0812">Transmembrane</keyword>
<reference evidence="4 5" key="1">
    <citation type="submission" date="2018-12" db="EMBL/GenBank/DDBJ databases">
        <authorList>
            <consortium name="Pathogen Informatics"/>
        </authorList>
    </citation>
    <scope>NUCLEOTIDE SEQUENCE [LARGE SCALE GENOMIC DNA]</scope>
    <source>
        <strain evidence="4 5">NCTC10485</strain>
    </source>
</reference>
<sequence>MGPGWPPQQPQQPQQPQGYPSFGPPPSYRPTPGYGPPPGYPPPPMELRPGVIPLRPLTLSDIYNGAVGFIRTNPKASLGLTAIVVIATQAIALLLQIGPMRALANTDPDSTDFGTAFVGSVWTELPGMLISALAAIVLTGMLTVVVGRAVFGNTITIGETWHRIRDRLWPLIAVTLLITLASVAVVLVVVVIIVAATAAGGGLAGVAVGIPLGLFAAAAMLWISVVTSFAPAIVVLERQPVLASITRSFALIRRDFWRVFGIWLLTRVVTYLVATAVAVPFMFAAALAGGLMGASTPAIMVAAVLASVGAVVGQIITTPFAAGVVVLLYTDRRIRAEAFDLVLRTGATADPADPRSTDHLWLTWR</sequence>
<feature type="transmembrane region" description="Helical" evidence="2">
    <location>
        <begin position="128"/>
        <end position="151"/>
    </location>
</feature>
<feature type="transmembrane region" description="Helical" evidence="2">
    <location>
        <begin position="299"/>
        <end position="329"/>
    </location>
</feature>
<proteinExistence type="predicted"/>
<feature type="transmembrane region" description="Helical" evidence="2">
    <location>
        <begin position="256"/>
        <end position="287"/>
    </location>
</feature>
<evidence type="ECO:0000313" key="5">
    <source>
        <dbReference type="Proteomes" id="UP000282551"/>
    </source>
</evidence>
<feature type="compositionally biased region" description="Pro residues" evidence="1">
    <location>
        <begin position="22"/>
        <end position="46"/>
    </location>
</feature>
<organism evidence="4 5">
    <name type="scientific">Mycolicibacterium chitae</name>
    <name type="common">Mycobacterium chitae</name>
    <dbReference type="NCBI Taxonomy" id="1792"/>
    <lineage>
        <taxon>Bacteria</taxon>
        <taxon>Bacillati</taxon>
        <taxon>Actinomycetota</taxon>
        <taxon>Actinomycetes</taxon>
        <taxon>Mycobacteriales</taxon>
        <taxon>Mycobacteriaceae</taxon>
        <taxon>Mycolicibacterium</taxon>
    </lineage>
</organism>
<protein>
    <submittedName>
        <fullName evidence="4">Putative transmembrane protein</fullName>
    </submittedName>
</protein>
<dbReference type="AlphaFoldDB" id="A0A3S4RIH4"/>
<feature type="compositionally biased region" description="Low complexity" evidence="1">
    <location>
        <begin position="11"/>
        <end position="21"/>
    </location>
</feature>
<dbReference type="EMBL" id="LR134355">
    <property type="protein sequence ID" value="VEG44834.1"/>
    <property type="molecule type" value="Genomic_DNA"/>
</dbReference>
<accession>A0A3S4RIH4</accession>
<gene>
    <name evidence="4" type="ORF">NCTC10485_00301</name>
</gene>
<feature type="domain" description="DUF7847" evidence="3">
    <location>
        <begin position="70"/>
        <end position="330"/>
    </location>
</feature>